<dbReference type="Pfam" id="PF00211">
    <property type="entry name" value="Guanylate_cyc"/>
    <property type="match status" value="1"/>
</dbReference>
<dbReference type="GO" id="GO:0009190">
    <property type="term" value="P:cyclic nucleotide biosynthetic process"/>
    <property type="evidence" value="ECO:0007669"/>
    <property type="project" value="InterPro"/>
</dbReference>
<accession>V5WKW7</accession>
<feature type="domain" description="Guanylate cyclase" evidence="2">
    <location>
        <begin position="202"/>
        <end position="233"/>
    </location>
</feature>
<dbReference type="EC" id="4.6.1.1" evidence="3"/>
<gene>
    <name evidence="3" type="ORF">L21SP2_2944</name>
</gene>
<feature type="transmembrane region" description="Helical" evidence="1">
    <location>
        <begin position="28"/>
        <end position="51"/>
    </location>
</feature>
<dbReference type="eggNOG" id="COG2114">
    <property type="taxonomic scope" value="Bacteria"/>
</dbReference>
<dbReference type="KEGG" id="slr:L21SP2_2944"/>
<keyword evidence="1" id="KW-0472">Membrane</keyword>
<dbReference type="InterPro" id="IPR001054">
    <property type="entry name" value="A/G_cyclase"/>
</dbReference>
<keyword evidence="3" id="KW-0456">Lyase</keyword>
<dbReference type="AlphaFoldDB" id="V5WKW7"/>
<dbReference type="InterPro" id="IPR029787">
    <property type="entry name" value="Nucleotide_cyclase"/>
</dbReference>
<protein>
    <submittedName>
        <fullName evidence="3">Adenylate cyclase</fullName>
        <ecNumber evidence="3">4.6.1.1</ecNumber>
    </submittedName>
</protein>
<evidence type="ECO:0000256" key="1">
    <source>
        <dbReference type="SAM" id="Phobius"/>
    </source>
</evidence>
<dbReference type="RefSeq" id="WP_024269187.1">
    <property type="nucleotide sequence ID" value="NC_023035.1"/>
</dbReference>
<dbReference type="SUPFAM" id="SSF55073">
    <property type="entry name" value="Nucleotide cyclase"/>
    <property type="match status" value="1"/>
</dbReference>
<evidence type="ECO:0000259" key="2">
    <source>
        <dbReference type="PROSITE" id="PS50125"/>
    </source>
</evidence>
<keyword evidence="1" id="KW-1133">Transmembrane helix</keyword>
<organism evidence="3 4">
    <name type="scientific">Salinispira pacifica</name>
    <dbReference type="NCBI Taxonomy" id="1307761"/>
    <lineage>
        <taxon>Bacteria</taxon>
        <taxon>Pseudomonadati</taxon>
        <taxon>Spirochaetota</taxon>
        <taxon>Spirochaetia</taxon>
        <taxon>Spirochaetales</taxon>
        <taxon>Spirochaetaceae</taxon>
        <taxon>Salinispira</taxon>
    </lineage>
</organism>
<keyword evidence="4" id="KW-1185">Reference proteome</keyword>
<dbReference type="Gene3D" id="3.30.70.1230">
    <property type="entry name" value="Nucleotide cyclase"/>
    <property type="match status" value="1"/>
</dbReference>
<dbReference type="HOGENOM" id="CLU_952793_0_0_12"/>
<evidence type="ECO:0000313" key="3">
    <source>
        <dbReference type="EMBL" id="AHC16290.1"/>
    </source>
</evidence>
<feature type="transmembrane region" description="Helical" evidence="1">
    <location>
        <begin position="99"/>
        <end position="126"/>
    </location>
</feature>
<sequence length="292" mass="33236">MRANLRKDGERTAYLVAREEYRAELRISLFRTGFILILLAVSAARSLASGISLYPQLLPLLILLGLSIFMLADIWWLGRSRLFIRFYKPAHKYLIIILDLLRFSVGSSYFTLLMFNAGFATVFVLLSRREFQADIQRVVPLSALFTAPALAMPLISAYVSRRVAHMVRLNSIQQQLERYLPPALTRESLEKSKIPIDEGFGHRGDVVFGSIGGQQRRDFTAVGDTVNTASRLQSISRKLDSDIIISEDLLKELNKKILRNLELKDYGRASVREKQKPFRIYGIQIPGMNNSR</sequence>
<dbReference type="PATRIC" id="fig|1307761.3.peg.2934"/>
<dbReference type="GO" id="GO:0004016">
    <property type="term" value="F:adenylate cyclase activity"/>
    <property type="evidence" value="ECO:0007669"/>
    <property type="project" value="UniProtKB-EC"/>
</dbReference>
<feature type="transmembrane region" description="Helical" evidence="1">
    <location>
        <begin position="57"/>
        <end position="78"/>
    </location>
</feature>
<dbReference type="GO" id="GO:0035556">
    <property type="term" value="P:intracellular signal transduction"/>
    <property type="evidence" value="ECO:0007669"/>
    <property type="project" value="InterPro"/>
</dbReference>
<dbReference type="PROSITE" id="PS50125">
    <property type="entry name" value="GUANYLATE_CYCLASE_2"/>
    <property type="match status" value="1"/>
</dbReference>
<dbReference type="STRING" id="1307761.L21SP2_2944"/>
<name>V5WKW7_9SPIO</name>
<dbReference type="EMBL" id="CP006939">
    <property type="protein sequence ID" value="AHC16290.1"/>
    <property type="molecule type" value="Genomic_DNA"/>
</dbReference>
<evidence type="ECO:0000313" key="4">
    <source>
        <dbReference type="Proteomes" id="UP000018680"/>
    </source>
</evidence>
<feature type="transmembrane region" description="Helical" evidence="1">
    <location>
        <begin position="138"/>
        <end position="159"/>
    </location>
</feature>
<proteinExistence type="predicted"/>
<reference evidence="3 4" key="1">
    <citation type="journal article" date="2015" name="Stand. Genomic Sci.">
        <title>Complete genome sequence and description of Salinispira pacifica gen. nov., sp. nov., a novel spirochaete isolated form a hypersaline microbial mat.</title>
        <authorList>
            <person name="Ben Hania W."/>
            <person name="Joseph M."/>
            <person name="Schumann P."/>
            <person name="Bunk B."/>
            <person name="Fiebig A."/>
            <person name="Sproer C."/>
            <person name="Klenk H.P."/>
            <person name="Fardeau M.L."/>
            <person name="Spring S."/>
        </authorList>
    </citation>
    <scope>NUCLEOTIDE SEQUENCE [LARGE SCALE GENOMIC DNA]</scope>
    <source>
        <strain evidence="3 4">L21-RPul-D2</strain>
    </source>
</reference>
<dbReference type="Proteomes" id="UP000018680">
    <property type="component" value="Chromosome"/>
</dbReference>
<keyword evidence="1" id="KW-0812">Transmembrane</keyword>